<dbReference type="RefSeq" id="WP_062803875.1">
    <property type="nucleotide sequence ID" value="NZ_CP014845.1"/>
</dbReference>
<keyword evidence="2" id="KW-1185">Reference proteome</keyword>
<proteinExistence type="predicted"/>
<dbReference type="OrthoDB" id="6058at2"/>
<sequence length="184" mass="20316">MDPTPQEMEATRIARWGKVKPYGETFIESRLPGMKKNIYKIMNRGVLENKGVEPAIPGNHRFGVTFIEIPVGQGASLHAHKTEEVFCPLNGQMEVIWGEKGQYSLMLNQWDVISCPIGVMRGFRNPNDHALVVYSVVGGTDEECGRIAWHPDVVKAAESTGLVYGDDGYIKESGSDPAQPRSEG</sequence>
<dbReference type="STRING" id="1796606.A2G96_30655"/>
<dbReference type="InterPro" id="IPR014710">
    <property type="entry name" value="RmlC-like_jellyroll"/>
</dbReference>
<organism evidence="1 2">
    <name type="scientific">Cupriavidus nantongensis</name>
    <dbReference type="NCBI Taxonomy" id="1796606"/>
    <lineage>
        <taxon>Bacteria</taxon>
        <taxon>Pseudomonadati</taxon>
        <taxon>Pseudomonadota</taxon>
        <taxon>Betaproteobacteria</taxon>
        <taxon>Burkholderiales</taxon>
        <taxon>Burkholderiaceae</taxon>
        <taxon>Cupriavidus</taxon>
    </lineage>
</organism>
<name>A0A142JVH6_9BURK</name>
<dbReference type="EMBL" id="CP014845">
    <property type="protein sequence ID" value="AMR82088.1"/>
    <property type="molecule type" value="Genomic_DNA"/>
</dbReference>
<dbReference type="Proteomes" id="UP000075238">
    <property type="component" value="Chromosome 2"/>
</dbReference>
<dbReference type="KEGG" id="cnan:A2G96_30655"/>
<protein>
    <submittedName>
        <fullName evidence="1">Cupin</fullName>
    </submittedName>
</protein>
<gene>
    <name evidence="1" type="ORF">A2G96_30655</name>
</gene>
<reference evidence="1 2" key="1">
    <citation type="submission" date="2016-03" db="EMBL/GenBank/DDBJ databases">
        <title>Complete genome sequence of a novel chlorpyrifos degrading bacterium, Cupriavidus nantongensis sp. X1.</title>
        <authorList>
            <person name="Fang L."/>
        </authorList>
    </citation>
    <scope>NUCLEOTIDE SEQUENCE [LARGE SCALE GENOMIC DNA]</scope>
    <source>
        <strain evidence="1 2">X1</strain>
    </source>
</reference>
<dbReference type="Gene3D" id="2.60.120.10">
    <property type="entry name" value="Jelly Rolls"/>
    <property type="match status" value="1"/>
</dbReference>
<dbReference type="AlphaFoldDB" id="A0A142JVH6"/>
<accession>A0A142JVH6</accession>
<dbReference type="InterPro" id="IPR011051">
    <property type="entry name" value="RmlC_Cupin_sf"/>
</dbReference>
<evidence type="ECO:0000313" key="2">
    <source>
        <dbReference type="Proteomes" id="UP000075238"/>
    </source>
</evidence>
<dbReference type="SUPFAM" id="SSF51182">
    <property type="entry name" value="RmlC-like cupins"/>
    <property type="match status" value="1"/>
</dbReference>
<evidence type="ECO:0000313" key="1">
    <source>
        <dbReference type="EMBL" id="AMR82088.1"/>
    </source>
</evidence>